<feature type="non-terminal residue" evidence="3">
    <location>
        <position position="603"/>
    </location>
</feature>
<dbReference type="VEuPathDB" id="TriTrypDB:TcCL_ESM04729"/>
<dbReference type="VEuPathDB" id="TriTrypDB:TCDM_11952"/>
<dbReference type="Pfam" id="PF13859">
    <property type="entry name" value="BNR_3"/>
    <property type="match status" value="1"/>
</dbReference>
<dbReference type="VEuPathDB" id="TriTrypDB:ECC02_007355"/>
<dbReference type="Gene3D" id="2.60.120.200">
    <property type="match status" value="1"/>
</dbReference>
<feature type="domain" description="Trans-sialidase C-terminal" evidence="2">
    <location>
        <begin position="419"/>
        <end position="603"/>
    </location>
</feature>
<dbReference type="SUPFAM" id="SSF50939">
    <property type="entry name" value="Sialidases"/>
    <property type="match status" value="1"/>
</dbReference>
<evidence type="ECO:0000259" key="2">
    <source>
        <dbReference type="Pfam" id="PF22925"/>
    </source>
</evidence>
<evidence type="ECO:0000259" key="1">
    <source>
        <dbReference type="Pfam" id="PF13859"/>
    </source>
</evidence>
<dbReference type="VEuPathDB" id="TriTrypDB:TcYC6_0130910"/>
<dbReference type="InterPro" id="IPR013320">
    <property type="entry name" value="ConA-like_dom_sf"/>
</dbReference>
<dbReference type="VEuPathDB" id="TriTrypDB:TcCL_Unassigned02453"/>
<name>A0PGB4_TRYCR</name>
<dbReference type="CDD" id="cd15482">
    <property type="entry name" value="Sialidase_non-viral"/>
    <property type="match status" value="1"/>
</dbReference>
<dbReference type="VEuPathDB" id="TriTrypDB:Tc_MARK_8345"/>
<dbReference type="InterPro" id="IPR011040">
    <property type="entry name" value="Sialidase"/>
</dbReference>
<dbReference type="InterPro" id="IPR008377">
    <property type="entry name" value="Sialidase_trypan"/>
</dbReference>
<dbReference type="VEuPathDB" id="TriTrypDB:TCSYLVIO_007843"/>
<accession>A0PGB4</accession>
<feature type="domain" description="Sialidase" evidence="1">
    <location>
        <begin position="26"/>
        <end position="373"/>
    </location>
</feature>
<dbReference type="InterPro" id="IPR055239">
    <property type="entry name" value="TS_C"/>
</dbReference>
<dbReference type="VEuPathDB" id="TriTrypDB:TcBrA4_0095500"/>
<dbReference type="VEuPathDB" id="TriTrypDB:TcCLB.507133.10"/>
<dbReference type="SUPFAM" id="SSF49899">
    <property type="entry name" value="Concanavalin A-like lectins/glucanases"/>
    <property type="match status" value="1"/>
</dbReference>
<dbReference type="VEuPathDB" id="TriTrypDB:TCDM_09250"/>
<reference evidence="3" key="1">
    <citation type="submission" date="2004-01" db="EMBL/GenBank/DDBJ databases">
        <title>Trypomastigote glycoprotein of 85 kDa (Tc-85).</title>
        <authorList>
            <person name="Oliveira D.R."/>
            <person name="Alves M.J.M."/>
            <person name="Colli W."/>
        </authorList>
    </citation>
    <scope>NUCLEOTIDE SEQUENCE</scope>
    <source>
        <strain evidence="3">Berkeley</strain>
    </source>
</reference>
<dbReference type="VEuPathDB" id="TriTrypDB:TcG_13412"/>
<dbReference type="InterPro" id="IPR036278">
    <property type="entry name" value="Sialidase_sf"/>
</dbReference>
<feature type="non-terminal residue" evidence="3">
    <location>
        <position position="1"/>
    </location>
</feature>
<dbReference type="CAZy" id="GH33">
    <property type="family name" value="Glycoside Hydrolase Family 33"/>
</dbReference>
<dbReference type="Pfam" id="PF22925">
    <property type="entry name" value="TS_C"/>
    <property type="match status" value="1"/>
</dbReference>
<dbReference type="VEuPathDB" id="TriTrypDB:TcCLB.506895.80"/>
<dbReference type="Gene3D" id="2.120.10.10">
    <property type="match status" value="1"/>
</dbReference>
<proteinExistence type="evidence at transcript level"/>
<dbReference type="VEuPathDB" id="TriTrypDB:TcCL_NonESM10988"/>
<dbReference type="PRINTS" id="PR01803">
    <property type="entry name" value="TCSIALIDASE"/>
</dbReference>
<dbReference type="EMBL" id="AY542284">
    <property type="protein sequence ID" value="AAT07400.1"/>
    <property type="molecule type" value="mRNA"/>
</dbReference>
<dbReference type="GO" id="GO:0004308">
    <property type="term" value="F:exo-alpha-sialidase activity"/>
    <property type="evidence" value="ECO:0007669"/>
    <property type="project" value="InterPro"/>
</dbReference>
<organism evidence="3">
    <name type="scientific">Trypanosoma cruzi</name>
    <dbReference type="NCBI Taxonomy" id="5693"/>
    <lineage>
        <taxon>Eukaryota</taxon>
        <taxon>Discoba</taxon>
        <taxon>Euglenozoa</taxon>
        <taxon>Kinetoplastea</taxon>
        <taxon>Metakinetoplastina</taxon>
        <taxon>Trypanosomatida</taxon>
        <taxon>Trypanosomatidae</taxon>
        <taxon>Trypanosoma</taxon>
        <taxon>Schizotrypanum</taxon>
    </lineage>
</organism>
<sequence>IFVPQKTQVVTKEESEIGVKFAFLTPSLLSAGGVMVAFAESLVAIDFSSPGEKKVWQFEVVAGYVNAAETWSSLVAAVNDGTWRAHTALSTVKEEDRVGVAKLPTTLAKGNNVFFIVGSHEEKYDSCYEELGGRWLMSNWLWVRPPRSTDGVQSKTINWGGPTPLLRQIAPQTQGELRELLPTGGAGALTENGTLLFPLEGRNNNGDIVSVITYSTDDGKNWYFLKGIPPAKCFNPRITEWERGRILVVSDCFGGQNLYESSDMGTRWTETVGTLPGVWVKSKSKAILDNSFHLDALITATIWEREFMLYIQRGYTSGEKVDKALCLWVTDENRTLSCWTSTLWSMTWSIPTPLLCSDGALRLLQERANEKGEAISLARLTEELKTIKSTLSTWSQKDAFIFSFSIPPRVWWQYCPMPASNGTWIDEYLCLNAAVTNATKVKDGFQLTESNSGVLWFVNTRDDNVRHVSLSHNFTLVATVTIHQVPKGSTPLLGAGLGDGAGKKIIGLSYSMNKKWEKVFNGTKTAPGSTWEPGREHQVALMLQDGKKGSVYVDGVIVGSPEMIPTLETQGFEIPQFYVGGDEGDINSSVTMTNVFLYNRPLN</sequence>
<dbReference type="AlphaFoldDB" id="A0PGB4"/>
<evidence type="ECO:0000313" key="3">
    <source>
        <dbReference type="EMBL" id="AAT07400.1"/>
    </source>
</evidence>
<dbReference type="VEuPathDB" id="TriTrypDB:TCDM_11928"/>
<protein>
    <submittedName>
        <fullName evidence="3">85 kDa surface glycoprotein</fullName>
    </submittedName>
</protein>